<accession>A0A7X3KV02</accession>
<comment type="caution">
    <text evidence="1">The sequence shown here is derived from an EMBL/GenBank/DDBJ whole genome shotgun (WGS) entry which is preliminary data.</text>
</comment>
<evidence type="ECO:0000313" key="2">
    <source>
        <dbReference type="Proteomes" id="UP000461288"/>
    </source>
</evidence>
<proteinExistence type="predicted"/>
<gene>
    <name evidence="1" type="ORF">GO594_13175</name>
</gene>
<dbReference type="AlphaFoldDB" id="A0A7X3KV02"/>
<dbReference type="GO" id="GO:0003677">
    <property type="term" value="F:DNA binding"/>
    <property type="evidence" value="ECO:0007669"/>
    <property type="project" value="InterPro"/>
</dbReference>
<protein>
    <recommendedName>
        <fullName evidence="3">Helix-turn-helix</fullName>
    </recommendedName>
</protein>
<dbReference type="InterPro" id="IPR010982">
    <property type="entry name" value="Lambda_DNA-bd_dom_sf"/>
</dbReference>
<organism evidence="1 2">
    <name type="scientific">Metapseudomonas otitidis</name>
    <dbReference type="NCBI Taxonomy" id="319939"/>
    <lineage>
        <taxon>Bacteria</taxon>
        <taxon>Pseudomonadati</taxon>
        <taxon>Pseudomonadota</taxon>
        <taxon>Gammaproteobacteria</taxon>
        <taxon>Pseudomonadales</taxon>
        <taxon>Pseudomonadaceae</taxon>
        <taxon>Metapseudomonas</taxon>
    </lineage>
</organism>
<dbReference type="Proteomes" id="UP000461288">
    <property type="component" value="Unassembled WGS sequence"/>
</dbReference>
<reference evidence="1 2" key="1">
    <citation type="submission" date="2019-12" db="EMBL/GenBank/DDBJ databases">
        <title>Draft genome sequence of Pseudomonas otitidis recovered from a chicken carcass.</title>
        <authorList>
            <person name="Vieira T.R."/>
            <person name="Oliviera E.F.C."/>
            <person name="Silva N.M.V."/>
            <person name="Sambrano G.E."/>
            <person name="Cibulski S.P."/>
            <person name="Cardoso M.R.I."/>
        </authorList>
    </citation>
    <scope>NUCLEOTIDE SEQUENCE [LARGE SCALE GENOMIC DNA]</scope>
    <source>
        <strain evidence="1 2">25_K</strain>
    </source>
</reference>
<sequence>MSQETLPEKLKKLLAGGMTYKAVADRASCDTSTIFRIKNGDIANPSYSVGTAIDALYEEHCKRSAA</sequence>
<dbReference type="SUPFAM" id="SSF47413">
    <property type="entry name" value="lambda repressor-like DNA-binding domains"/>
    <property type="match status" value="1"/>
</dbReference>
<dbReference type="RefSeq" id="WP_160481049.1">
    <property type="nucleotide sequence ID" value="NZ_JAMYBQ010000013.1"/>
</dbReference>
<evidence type="ECO:0000313" key="1">
    <source>
        <dbReference type="EMBL" id="MWK56932.1"/>
    </source>
</evidence>
<dbReference type="EMBL" id="WTFN01000027">
    <property type="protein sequence ID" value="MWK56932.1"/>
    <property type="molecule type" value="Genomic_DNA"/>
</dbReference>
<name>A0A7X3KV02_9GAMM</name>
<evidence type="ECO:0008006" key="3">
    <source>
        <dbReference type="Google" id="ProtNLM"/>
    </source>
</evidence>